<evidence type="ECO:0000313" key="2">
    <source>
        <dbReference type="EMBL" id="KAJ8784482.1"/>
    </source>
</evidence>
<name>A0AB34GZA0_ESCRO</name>
<dbReference type="EMBL" id="JAIQCJ010002046">
    <property type="protein sequence ID" value="KAJ8784482.1"/>
    <property type="molecule type" value="Genomic_DNA"/>
</dbReference>
<proteinExistence type="predicted"/>
<accession>A0AB34GZA0</accession>
<dbReference type="AlphaFoldDB" id="A0AB34GZA0"/>
<keyword evidence="3" id="KW-1185">Reference proteome</keyword>
<evidence type="ECO:0000313" key="3">
    <source>
        <dbReference type="Proteomes" id="UP001159641"/>
    </source>
</evidence>
<protein>
    <submittedName>
        <fullName evidence="2">Uncharacterized protein</fullName>
    </submittedName>
</protein>
<dbReference type="Proteomes" id="UP001159641">
    <property type="component" value="Unassembled WGS sequence"/>
</dbReference>
<sequence>MTEGRSRRRRGPAPSPAPPLRAACASSFRVVLGRACRCAAARSLGVAPAPRPPRAGWLLVEPTARASTGPCRVRPFLYFSLLRVSVFLFRCWGWAGPGRSRASGSPGVRQRFPPRPYRPRRPPALAGLAGDPANSLLASGAASLLDCLPGVRRRPVRAAQGCLHRGVGG</sequence>
<evidence type="ECO:0000256" key="1">
    <source>
        <dbReference type="SAM" id="MobiDB-lite"/>
    </source>
</evidence>
<reference evidence="2 3" key="1">
    <citation type="submission" date="2022-11" db="EMBL/GenBank/DDBJ databases">
        <title>Whole genome sequence of Eschrichtius robustus ER-17-0199.</title>
        <authorList>
            <person name="Bruniche-Olsen A."/>
            <person name="Black A.N."/>
            <person name="Fields C.J."/>
            <person name="Walden K."/>
            <person name="Dewoody J.A."/>
        </authorList>
    </citation>
    <scope>NUCLEOTIDE SEQUENCE [LARGE SCALE GENOMIC DNA]</scope>
    <source>
        <strain evidence="2">ER-17-0199</strain>
        <tissue evidence="2">Blubber</tissue>
    </source>
</reference>
<feature type="region of interest" description="Disordered" evidence="1">
    <location>
        <begin position="98"/>
        <end position="122"/>
    </location>
</feature>
<gene>
    <name evidence="2" type="ORF">J1605_008134</name>
</gene>
<comment type="caution">
    <text evidence="2">The sequence shown here is derived from an EMBL/GenBank/DDBJ whole genome shotgun (WGS) entry which is preliminary data.</text>
</comment>
<organism evidence="2 3">
    <name type="scientific">Eschrichtius robustus</name>
    <name type="common">California gray whale</name>
    <name type="synonym">Eschrichtius gibbosus</name>
    <dbReference type="NCBI Taxonomy" id="9764"/>
    <lineage>
        <taxon>Eukaryota</taxon>
        <taxon>Metazoa</taxon>
        <taxon>Chordata</taxon>
        <taxon>Craniata</taxon>
        <taxon>Vertebrata</taxon>
        <taxon>Euteleostomi</taxon>
        <taxon>Mammalia</taxon>
        <taxon>Eutheria</taxon>
        <taxon>Laurasiatheria</taxon>
        <taxon>Artiodactyla</taxon>
        <taxon>Whippomorpha</taxon>
        <taxon>Cetacea</taxon>
        <taxon>Mysticeti</taxon>
        <taxon>Eschrichtiidae</taxon>
        <taxon>Eschrichtius</taxon>
    </lineage>
</organism>
<feature type="compositionally biased region" description="Low complexity" evidence="1">
    <location>
        <begin position="98"/>
        <end position="111"/>
    </location>
</feature>